<feature type="compositionally biased region" description="Basic and acidic residues" evidence="1">
    <location>
        <begin position="57"/>
        <end position="68"/>
    </location>
</feature>
<dbReference type="OrthoDB" id="5334244at2759"/>
<dbReference type="AlphaFoldDB" id="A0A2B7WQG5"/>
<feature type="compositionally biased region" description="Basic and acidic residues" evidence="1">
    <location>
        <begin position="108"/>
        <end position="148"/>
    </location>
</feature>
<protein>
    <submittedName>
        <fullName evidence="2">Uncharacterized protein</fullName>
    </submittedName>
</protein>
<dbReference type="STRING" id="1447883.A0A2B7WQG5"/>
<comment type="caution">
    <text evidence="2">The sequence shown here is derived from an EMBL/GenBank/DDBJ whole genome shotgun (WGS) entry which is preliminary data.</text>
</comment>
<dbReference type="EMBL" id="PDNA01000284">
    <property type="protein sequence ID" value="PGG98826.1"/>
    <property type="molecule type" value="Genomic_DNA"/>
</dbReference>
<organism evidence="2 3">
    <name type="scientific">Polytolypa hystricis (strain UAMH7299)</name>
    <dbReference type="NCBI Taxonomy" id="1447883"/>
    <lineage>
        <taxon>Eukaryota</taxon>
        <taxon>Fungi</taxon>
        <taxon>Dikarya</taxon>
        <taxon>Ascomycota</taxon>
        <taxon>Pezizomycotina</taxon>
        <taxon>Eurotiomycetes</taxon>
        <taxon>Eurotiomycetidae</taxon>
        <taxon>Onygenales</taxon>
        <taxon>Onygenales incertae sedis</taxon>
        <taxon>Polytolypa</taxon>
    </lineage>
</organism>
<proteinExistence type="predicted"/>
<evidence type="ECO:0000256" key="1">
    <source>
        <dbReference type="SAM" id="MobiDB-lite"/>
    </source>
</evidence>
<evidence type="ECO:0000313" key="2">
    <source>
        <dbReference type="EMBL" id="PGG98826.1"/>
    </source>
</evidence>
<sequence length="180" mass="20734">MVLYRLPSVAGLARRKLLYRGVNSCWRVTGHHGGTTTPVAMSRADARHAAFSQSVWRRGDEKDKDPHYHHQHHRDPETAEPETFSQEFEGRIPSNRARPTLSDAYQHSGKDEKHPRRPAKEELPPEERKKQEETEESVKKHNAEVEVRYDRACAQVDKEGKVDILGREVRVDEKGRVKGK</sequence>
<feature type="region of interest" description="Disordered" evidence="1">
    <location>
        <begin position="53"/>
        <end position="148"/>
    </location>
</feature>
<accession>A0A2B7WQG5</accession>
<gene>
    <name evidence="2" type="ORF">AJ80_09463</name>
</gene>
<reference evidence="2 3" key="1">
    <citation type="submission" date="2017-10" db="EMBL/GenBank/DDBJ databases">
        <title>Comparative genomics in systemic dimorphic fungi from Ajellomycetaceae.</title>
        <authorList>
            <person name="Munoz J.F."/>
            <person name="Mcewen J.G."/>
            <person name="Clay O.K."/>
            <person name="Cuomo C.A."/>
        </authorList>
    </citation>
    <scope>NUCLEOTIDE SEQUENCE [LARGE SCALE GENOMIC DNA]</scope>
    <source>
        <strain evidence="2 3">UAMH7299</strain>
    </source>
</reference>
<evidence type="ECO:0000313" key="3">
    <source>
        <dbReference type="Proteomes" id="UP000224634"/>
    </source>
</evidence>
<dbReference type="Proteomes" id="UP000224634">
    <property type="component" value="Unassembled WGS sequence"/>
</dbReference>
<keyword evidence="3" id="KW-1185">Reference proteome</keyword>
<name>A0A2B7WQG5_POLH7</name>